<dbReference type="EMBL" id="JBBPBN010000089">
    <property type="protein sequence ID" value="KAK8981682.1"/>
    <property type="molecule type" value="Genomic_DNA"/>
</dbReference>
<reference evidence="1 2" key="1">
    <citation type="journal article" date="2024" name="G3 (Bethesda)">
        <title>Genome assembly of Hibiscus sabdariffa L. provides insights into metabolisms of medicinal natural products.</title>
        <authorList>
            <person name="Kim T."/>
        </authorList>
    </citation>
    <scope>NUCLEOTIDE SEQUENCE [LARGE SCALE GENOMIC DNA]</scope>
    <source>
        <strain evidence="1">TK-2024</strain>
        <tissue evidence="1">Old leaves</tissue>
    </source>
</reference>
<organism evidence="1 2">
    <name type="scientific">Hibiscus sabdariffa</name>
    <name type="common">roselle</name>
    <dbReference type="NCBI Taxonomy" id="183260"/>
    <lineage>
        <taxon>Eukaryota</taxon>
        <taxon>Viridiplantae</taxon>
        <taxon>Streptophyta</taxon>
        <taxon>Embryophyta</taxon>
        <taxon>Tracheophyta</taxon>
        <taxon>Spermatophyta</taxon>
        <taxon>Magnoliopsida</taxon>
        <taxon>eudicotyledons</taxon>
        <taxon>Gunneridae</taxon>
        <taxon>Pentapetalae</taxon>
        <taxon>rosids</taxon>
        <taxon>malvids</taxon>
        <taxon>Malvales</taxon>
        <taxon>Malvaceae</taxon>
        <taxon>Malvoideae</taxon>
        <taxon>Hibiscus</taxon>
    </lineage>
</organism>
<keyword evidence="2" id="KW-1185">Reference proteome</keyword>
<name>A0ABR2NZW8_9ROSI</name>
<proteinExistence type="predicted"/>
<evidence type="ECO:0000313" key="2">
    <source>
        <dbReference type="Proteomes" id="UP001396334"/>
    </source>
</evidence>
<protein>
    <submittedName>
        <fullName evidence="1">Uncharacterized protein</fullName>
    </submittedName>
</protein>
<evidence type="ECO:0000313" key="1">
    <source>
        <dbReference type="EMBL" id="KAK8981682.1"/>
    </source>
</evidence>
<gene>
    <name evidence="1" type="ORF">V6N11_028091</name>
</gene>
<dbReference type="Proteomes" id="UP001396334">
    <property type="component" value="Unassembled WGS sequence"/>
</dbReference>
<dbReference type="Gene3D" id="1.10.286.90">
    <property type="entry name" value="MFS transporter, transmembrane helix TM10b"/>
    <property type="match status" value="1"/>
</dbReference>
<accession>A0ABR2NZW8</accession>
<sequence>MNLCISNWCSYNGTCIFIPSANDKANFAFNLHRVALFIIHESSRWLVLQNRVKEARFVPLKTNQSKKEVDERPSEIVAAAGMCNGENNEDKAVWHELLSPLTDADRQLWNPVFPTDQRNRCNRELYPEIFIDSGIQKDCFYIDCYISC</sequence>
<comment type="caution">
    <text evidence="1">The sequence shown here is derived from an EMBL/GenBank/DDBJ whole genome shotgun (WGS) entry which is preliminary data.</text>
</comment>